<evidence type="ECO:0000313" key="2">
    <source>
        <dbReference type="Proteomes" id="UP000502416"/>
    </source>
</evidence>
<protein>
    <submittedName>
        <fullName evidence="1">Uncharacterized protein</fullName>
    </submittedName>
</protein>
<accession>A0A6M3TC37</accession>
<dbReference type="Pfam" id="PF23791">
    <property type="entry name" value="DUF7173"/>
    <property type="match status" value="1"/>
</dbReference>
<sequence length="219" mass="23795">MSWGNPAAATAAPVAVKCDHPDCSKNAVVIIEVLAPAMSDSEMMKVNSCADHAIGQRIVGLVEGSKEPIDERIVKQLVAQHDTAKEVLERAKNSEMEARLMVGNYAFPLAGRKEGVNNLELGDGRTVKLGHKVNYKLSGDNEAVKKAEDECDAIGNEGSFLRERIITWEAKFSKSEYNKLDTSNPTHAKVKAAIDKVLEISNGTPSLEVKEPKAKLNNQ</sequence>
<dbReference type="Proteomes" id="UP000502416">
    <property type="component" value="Segment"/>
</dbReference>
<dbReference type="KEGG" id="vg:79585660"/>
<evidence type="ECO:0000313" key="1">
    <source>
        <dbReference type="EMBL" id="QJD54472.1"/>
    </source>
</evidence>
<reference evidence="1 2" key="1">
    <citation type="submission" date="2019-11" db="EMBL/GenBank/DDBJ databases">
        <authorList>
            <person name="Hylling O."/>
            <person name="Hansen L.H."/>
            <person name="Johansen A."/>
        </authorList>
    </citation>
    <scope>NUCLEOTIDE SEQUENCE [LARGE SCALE GENOMIC DNA]</scope>
</reference>
<name>A0A6M3TC37_9CAUD</name>
<keyword evidence="2" id="KW-1185">Reference proteome</keyword>
<dbReference type="EMBL" id="MN734438">
    <property type="protein sequence ID" value="QJD54472.1"/>
    <property type="molecule type" value="Genomic_DNA"/>
</dbReference>
<dbReference type="InterPro" id="IPR055597">
    <property type="entry name" value="DUF7173"/>
</dbReference>
<proteinExistence type="predicted"/>
<organism evidence="1 2">
    <name type="scientific">Sphingomonas phage Lucius</name>
    <dbReference type="NCBI Taxonomy" id="2686313"/>
    <lineage>
        <taxon>Viruses</taxon>
        <taxon>Duplodnaviria</taxon>
        <taxon>Heunggongvirae</taxon>
        <taxon>Uroviricota</taxon>
        <taxon>Caudoviricetes</taxon>
        <taxon>Johnpaulvirinae</taxon>
        <taxon>Kharnvirus</taxon>
        <taxon>Kharnvirus lucius</taxon>
    </lineage>
</organism>
<dbReference type="GeneID" id="79585660"/>
<dbReference type="RefSeq" id="YP_010738293.1">
    <property type="nucleotide sequence ID" value="NC_073025.1"/>
</dbReference>